<dbReference type="SMART" id="SM00184">
    <property type="entry name" value="RING"/>
    <property type="match status" value="2"/>
</dbReference>
<dbReference type="Gene3D" id="3.30.40.10">
    <property type="entry name" value="Zinc/RING finger domain, C3HC4 (zinc finger)"/>
    <property type="match status" value="2"/>
</dbReference>
<evidence type="ECO:0000259" key="5">
    <source>
        <dbReference type="PROSITE" id="PS50089"/>
    </source>
</evidence>
<dbReference type="GO" id="GO:0061630">
    <property type="term" value="F:ubiquitin protein ligase activity"/>
    <property type="evidence" value="ECO:0007669"/>
    <property type="project" value="TreeGrafter"/>
</dbReference>
<dbReference type="EMBL" id="JABSTV010001254">
    <property type="protein sequence ID" value="KAH7939996.1"/>
    <property type="molecule type" value="Genomic_DNA"/>
</dbReference>
<keyword evidence="3" id="KW-0862">Zinc</keyword>
<dbReference type="InterPro" id="IPR004162">
    <property type="entry name" value="SINA-like_animal"/>
</dbReference>
<evidence type="ECO:0000313" key="6">
    <source>
        <dbReference type="EMBL" id="KAH7939996.1"/>
    </source>
</evidence>
<evidence type="ECO:0000256" key="2">
    <source>
        <dbReference type="ARBA" id="ARBA00022771"/>
    </source>
</evidence>
<evidence type="ECO:0000256" key="1">
    <source>
        <dbReference type="ARBA" id="ARBA00022723"/>
    </source>
</evidence>
<proteinExistence type="predicted"/>
<keyword evidence="7" id="KW-1185">Reference proteome</keyword>
<dbReference type="GO" id="GO:0008270">
    <property type="term" value="F:zinc ion binding"/>
    <property type="evidence" value="ECO:0007669"/>
    <property type="project" value="UniProtKB-KW"/>
</dbReference>
<reference evidence="6" key="2">
    <citation type="submission" date="2021-09" db="EMBL/GenBank/DDBJ databases">
        <authorList>
            <person name="Jia N."/>
            <person name="Wang J."/>
            <person name="Shi W."/>
            <person name="Du L."/>
            <person name="Sun Y."/>
            <person name="Zhan W."/>
            <person name="Jiang J."/>
            <person name="Wang Q."/>
            <person name="Zhang B."/>
            <person name="Ji P."/>
            <person name="Sakyi L.B."/>
            <person name="Cui X."/>
            <person name="Yuan T."/>
            <person name="Jiang B."/>
            <person name="Yang W."/>
            <person name="Lam T.T.-Y."/>
            <person name="Chang Q."/>
            <person name="Ding S."/>
            <person name="Wang X."/>
            <person name="Zhu J."/>
            <person name="Ruan X."/>
            <person name="Zhao L."/>
            <person name="Wei J."/>
            <person name="Que T."/>
            <person name="Du C."/>
            <person name="Cheng J."/>
            <person name="Dai P."/>
            <person name="Han X."/>
            <person name="Huang E."/>
            <person name="Gao Y."/>
            <person name="Liu J."/>
            <person name="Shao H."/>
            <person name="Ye R."/>
            <person name="Li L."/>
            <person name="Wei W."/>
            <person name="Wang X."/>
            <person name="Wang C."/>
            <person name="Huo Q."/>
            <person name="Li W."/>
            <person name="Guo W."/>
            <person name="Chen H."/>
            <person name="Chen S."/>
            <person name="Zhou L."/>
            <person name="Zhou L."/>
            <person name="Ni X."/>
            <person name="Tian J."/>
            <person name="Zhou Y."/>
            <person name="Sheng Y."/>
            <person name="Liu T."/>
            <person name="Pan Y."/>
            <person name="Xia L."/>
            <person name="Li J."/>
            <person name="Zhao F."/>
            <person name="Cao W."/>
        </authorList>
    </citation>
    <scope>NUCLEOTIDE SEQUENCE</scope>
    <source>
        <strain evidence="6">Rsan-2018</strain>
        <tissue evidence="6">Larvae</tissue>
    </source>
</reference>
<dbReference type="PROSITE" id="PS50089">
    <property type="entry name" value="ZF_RING_2"/>
    <property type="match status" value="2"/>
</dbReference>
<gene>
    <name evidence="6" type="ORF">HPB52_020165</name>
</gene>
<feature type="domain" description="RING-type" evidence="5">
    <location>
        <begin position="59"/>
        <end position="94"/>
    </location>
</feature>
<dbReference type="GO" id="GO:0031624">
    <property type="term" value="F:ubiquitin conjugating enzyme binding"/>
    <property type="evidence" value="ECO:0007669"/>
    <property type="project" value="TreeGrafter"/>
</dbReference>
<evidence type="ECO:0000256" key="3">
    <source>
        <dbReference type="ARBA" id="ARBA00022833"/>
    </source>
</evidence>
<feature type="domain" description="RING-type" evidence="5">
    <location>
        <begin position="216"/>
        <end position="251"/>
    </location>
</feature>
<reference evidence="6" key="1">
    <citation type="journal article" date="2020" name="Cell">
        <title>Large-Scale Comparative Analyses of Tick Genomes Elucidate Their Genetic Diversity and Vector Capacities.</title>
        <authorList>
            <consortium name="Tick Genome and Microbiome Consortium (TIGMIC)"/>
            <person name="Jia N."/>
            <person name="Wang J."/>
            <person name="Shi W."/>
            <person name="Du L."/>
            <person name="Sun Y."/>
            <person name="Zhan W."/>
            <person name="Jiang J.F."/>
            <person name="Wang Q."/>
            <person name="Zhang B."/>
            <person name="Ji P."/>
            <person name="Bell-Sakyi L."/>
            <person name="Cui X.M."/>
            <person name="Yuan T.T."/>
            <person name="Jiang B.G."/>
            <person name="Yang W.F."/>
            <person name="Lam T.T."/>
            <person name="Chang Q.C."/>
            <person name="Ding S.J."/>
            <person name="Wang X.J."/>
            <person name="Zhu J.G."/>
            <person name="Ruan X.D."/>
            <person name="Zhao L."/>
            <person name="Wei J.T."/>
            <person name="Ye R.Z."/>
            <person name="Que T.C."/>
            <person name="Du C.H."/>
            <person name="Zhou Y.H."/>
            <person name="Cheng J.X."/>
            <person name="Dai P.F."/>
            <person name="Guo W.B."/>
            <person name="Han X.H."/>
            <person name="Huang E.J."/>
            <person name="Li L.F."/>
            <person name="Wei W."/>
            <person name="Gao Y.C."/>
            <person name="Liu J.Z."/>
            <person name="Shao H.Z."/>
            <person name="Wang X."/>
            <person name="Wang C.C."/>
            <person name="Yang T.C."/>
            <person name="Huo Q.B."/>
            <person name="Li W."/>
            <person name="Chen H.Y."/>
            <person name="Chen S.E."/>
            <person name="Zhou L.G."/>
            <person name="Ni X.B."/>
            <person name="Tian J.H."/>
            <person name="Sheng Y."/>
            <person name="Liu T."/>
            <person name="Pan Y.S."/>
            <person name="Xia L.Y."/>
            <person name="Li J."/>
            <person name="Zhao F."/>
            <person name="Cao W.C."/>
        </authorList>
    </citation>
    <scope>NUCLEOTIDE SEQUENCE</scope>
    <source>
        <strain evidence="6">Rsan-2018</strain>
    </source>
</reference>
<dbReference type="GO" id="GO:0043161">
    <property type="term" value="P:proteasome-mediated ubiquitin-dependent protein catabolic process"/>
    <property type="evidence" value="ECO:0007669"/>
    <property type="project" value="TreeGrafter"/>
</dbReference>
<dbReference type="GO" id="GO:0005737">
    <property type="term" value="C:cytoplasm"/>
    <property type="evidence" value="ECO:0007669"/>
    <property type="project" value="TreeGrafter"/>
</dbReference>
<sequence length="282" mass="31226">MEDTSHPSDGSNDELSQVRLPGTQHTDSAAFAVTYNDHTDAPQMSPGELLTELQSLLECPVCREVFLPPSLQCWNGHVICSDCRRGSPTCPLCRARKERIRNVGLEKLLKAARFPCKYAPSWCAASIPLSAKHKHEEQCGFGGDGLVFDLSTAQQLLNGADLIIEDFINSAGLRIRLPRLQDSESAAFADTYNHRTDAPQVSPGELLTELQSLLECPVCREVFLPPTLQCWNGHVICSDCRKGSPTCPLCRARKVGTCLVVEAREHQEEDDEKREQTSIRPQ</sequence>
<keyword evidence="2 4" id="KW-0863">Zinc-finger</keyword>
<keyword evidence="1" id="KW-0479">Metal-binding</keyword>
<dbReference type="AlphaFoldDB" id="A0A9D4SQQ8"/>
<comment type="caution">
    <text evidence="6">The sequence shown here is derived from an EMBL/GenBank/DDBJ whole genome shotgun (WGS) entry which is preliminary data.</text>
</comment>
<dbReference type="Proteomes" id="UP000821837">
    <property type="component" value="Chromosome 8"/>
</dbReference>
<dbReference type="PANTHER" id="PTHR45877">
    <property type="entry name" value="E3 UBIQUITIN-PROTEIN LIGASE SIAH2"/>
    <property type="match status" value="1"/>
</dbReference>
<dbReference type="InterPro" id="IPR001841">
    <property type="entry name" value="Znf_RING"/>
</dbReference>
<name>A0A9D4SQQ8_RHISA</name>
<dbReference type="InterPro" id="IPR013083">
    <property type="entry name" value="Znf_RING/FYVE/PHD"/>
</dbReference>
<protein>
    <recommendedName>
        <fullName evidence="5">RING-type domain-containing protein</fullName>
    </recommendedName>
</protein>
<evidence type="ECO:0000313" key="7">
    <source>
        <dbReference type="Proteomes" id="UP000821837"/>
    </source>
</evidence>
<dbReference type="Pfam" id="PF21362">
    <property type="entry name" value="Sina_RING"/>
    <property type="match status" value="2"/>
</dbReference>
<evidence type="ECO:0000256" key="4">
    <source>
        <dbReference type="PROSITE-ProRule" id="PRU00175"/>
    </source>
</evidence>
<organism evidence="6 7">
    <name type="scientific">Rhipicephalus sanguineus</name>
    <name type="common">Brown dog tick</name>
    <name type="synonym">Ixodes sanguineus</name>
    <dbReference type="NCBI Taxonomy" id="34632"/>
    <lineage>
        <taxon>Eukaryota</taxon>
        <taxon>Metazoa</taxon>
        <taxon>Ecdysozoa</taxon>
        <taxon>Arthropoda</taxon>
        <taxon>Chelicerata</taxon>
        <taxon>Arachnida</taxon>
        <taxon>Acari</taxon>
        <taxon>Parasitiformes</taxon>
        <taxon>Ixodida</taxon>
        <taxon>Ixodoidea</taxon>
        <taxon>Ixodidae</taxon>
        <taxon>Rhipicephalinae</taxon>
        <taxon>Rhipicephalus</taxon>
        <taxon>Rhipicephalus</taxon>
    </lineage>
</organism>
<dbReference type="InterPro" id="IPR049548">
    <property type="entry name" value="Sina-like_RING"/>
</dbReference>
<dbReference type="PANTHER" id="PTHR45877:SF2">
    <property type="entry name" value="E3 UBIQUITIN-PROTEIN LIGASE SINA-RELATED"/>
    <property type="match status" value="1"/>
</dbReference>
<dbReference type="SUPFAM" id="SSF57850">
    <property type="entry name" value="RING/U-box"/>
    <property type="match status" value="2"/>
</dbReference>
<accession>A0A9D4SQQ8</accession>
<dbReference type="VEuPathDB" id="VectorBase:RSAN_052216"/>